<dbReference type="AlphaFoldDB" id="A0AA36F6N5"/>
<dbReference type="Proteomes" id="UP001162480">
    <property type="component" value="Chromosome 8"/>
</dbReference>
<evidence type="ECO:0000313" key="2">
    <source>
        <dbReference type="Proteomes" id="UP001162480"/>
    </source>
</evidence>
<organism evidence="1 2">
    <name type="scientific">Octopus vulgaris</name>
    <name type="common">Common octopus</name>
    <dbReference type="NCBI Taxonomy" id="6645"/>
    <lineage>
        <taxon>Eukaryota</taxon>
        <taxon>Metazoa</taxon>
        <taxon>Spiralia</taxon>
        <taxon>Lophotrochozoa</taxon>
        <taxon>Mollusca</taxon>
        <taxon>Cephalopoda</taxon>
        <taxon>Coleoidea</taxon>
        <taxon>Octopodiformes</taxon>
        <taxon>Octopoda</taxon>
        <taxon>Incirrata</taxon>
        <taxon>Octopodidae</taxon>
        <taxon>Octopus</taxon>
    </lineage>
</organism>
<protein>
    <submittedName>
        <fullName evidence="1">Uncharacterized protein</fullName>
    </submittedName>
</protein>
<reference evidence="1" key="1">
    <citation type="submission" date="2023-08" db="EMBL/GenBank/DDBJ databases">
        <authorList>
            <person name="Alioto T."/>
            <person name="Alioto T."/>
            <person name="Gomez Garrido J."/>
        </authorList>
    </citation>
    <scope>NUCLEOTIDE SEQUENCE</scope>
</reference>
<accession>A0AA36F6N5</accession>
<keyword evidence="2" id="KW-1185">Reference proteome</keyword>
<name>A0AA36F6N5_OCTVU</name>
<evidence type="ECO:0000313" key="1">
    <source>
        <dbReference type="EMBL" id="CAI9726427.1"/>
    </source>
</evidence>
<sequence>MRGSAARRHSDSQALVRILLDLVDQTDISDSKEYAVDILTFELRRIRDMNMLTEDKNYSSQSGVATKRIYNVHGPEDDCQEAVCDNDN</sequence>
<gene>
    <name evidence="1" type="ORF">OCTVUL_1B004784</name>
</gene>
<proteinExistence type="predicted"/>
<dbReference type="EMBL" id="OX597821">
    <property type="protein sequence ID" value="CAI9726427.1"/>
    <property type="molecule type" value="Genomic_DNA"/>
</dbReference>